<evidence type="ECO:0000313" key="3">
    <source>
        <dbReference type="Proteomes" id="UP000279833"/>
    </source>
</evidence>
<dbReference type="Proteomes" id="UP000279833">
    <property type="component" value="Unassembled WGS sequence"/>
</dbReference>
<dbReference type="EMBL" id="UZAK01042571">
    <property type="protein sequence ID" value="VDP69228.1"/>
    <property type="molecule type" value="Genomic_DNA"/>
</dbReference>
<evidence type="ECO:0000313" key="2">
    <source>
        <dbReference type="EMBL" id="VDP69228.1"/>
    </source>
</evidence>
<organism evidence="4">
    <name type="scientific">Schistosoma curassoni</name>
    <dbReference type="NCBI Taxonomy" id="6186"/>
    <lineage>
        <taxon>Eukaryota</taxon>
        <taxon>Metazoa</taxon>
        <taxon>Spiralia</taxon>
        <taxon>Lophotrochozoa</taxon>
        <taxon>Platyhelminthes</taxon>
        <taxon>Trematoda</taxon>
        <taxon>Digenea</taxon>
        <taxon>Strigeidida</taxon>
        <taxon>Schistosomatoidea</taxon>
        <taxon>Schistosomatidae</taxon>
        <taxon>Schistosoma</taxon>
    </lineage>
</organism>
<protein>
    <submittedName>
        <fullName evidence="4">CACTA en-spm transposon protein</fullName>
    </submittedName>
</protein>
<name>A0A183KWM7_9TREM</name>
<accession>A0A183KWM7</accession>
<reference evidence="2 3" key="2">
    <citation type="submission" date="2018-11" db="EMBL/GenBank/DDBJ databases">
        <authorList>
            <consortium name="Pathogen Informatics"/>
        </authorList>
    </citation>
    <scope>NUCLEOTIDE SEQUENCE [LARGE SCALE GENOMIC DNA]</scope>
    <source>
        <strain evidence="2">Dakar</strain>
        <strain evidence="3">Dakar, Senegal</strain>
    </source>
</reference>
<reference evidence="4" key="1">
    <citation type="submission" date="2016-06" db="UniProtKB">
        <authorList>
            <consortium name="WormBaseParasite"/>
        </authorList>
    </citation>
    <scope>IDENTIFICATION</scope>
</reference>
<dbReference type="STRING" id="6186.A0A183KWM7"/>
<sequence>MLNFENIDHFITYFLNNFVLIKESSQSRSSMSISNTNHPNEHDWVQKRNQAEQELLETAMLIRQELRAKERSHWFEHKHQVQSPSSSSSLPRNAETVDDDLKSWNYQNLSQVPLRQSSEDSKFLSVRNHYVLYTLQLLLP</sequence>
<keyword evidence="3" id="KW-1185">Reference proteome</keyword>
<evidence type="ECO:0000313" key="4">
    <source>
        <dbReference type="WBParaSite" id="SCUD_0001947401-mRNA-1"/>
    </source>
</evidence>
<dbReference type="AlphaFoldDB" id="A0A183KWM7"/>
<proteinExistence type="predicted"/>
<evidence type="ECO:0000256" key="1">
    <source>
        <dbReference type="SAM" id="MobiDB-lite"/>
    </source>
</evidence>
<gene>
    <name evidence="2" type="ORF">SCUD_LOCUS19472</name>
</gene>
<dbReference type="WBParaSite" id="SCUD_0001947401-mRNA-1">
    <property type="protein sequence ID" value="SCUD_0001947401-mRNA-1"/>
    <property type="gene ID" value="SCUD_0001947401"/>
</dbReference>
<feature type="region of interest" description="Disordered" evidence="1">
    <location>
        <begin position="76"/>
        <end position="95"/>
    </location>
</feature>